<sequence length="171" mass="19567">RYIVNINCKEQFEITSSSGGFWSFDLDNREVTFYGGEGEVEQQRNIDADQLEGKCDVIFNSDETAALLINPDSNTIFKVQSVAPVFLDYVKMSRTDLVNEGYDYLELLNVDNLIVVLYEHGILVFDQQLELVSEESFEELMVRPNVEGSQLTYEELNKTIVYGKKGKKRTP</sequence>
<dbReference type="Proteomes" id="UP000690515">
    <property type="component" value="Unassembled WGS sequence"/>
</dbReference>
<evidence type="ECO:0000313" key="1">
    <source>
        <dbReference type="EMBL" id="MBU2714540.1"/>
    </source>
</evidence>
<comment type="caution">
    <text evidence="1">The sequence shown here is derived from an EMBL/GenBank/DDBJ whole genome shotgun (WGS) entry which is preliminary data.</text>
</comment>
<name>A0ABS5ZM02_9GAMM</name>
<reference evidence="1 2" key="1">
    <citation type="submission" date="2021-04" db="EMBL/GenBank/DDBJ databases">
        <authorList>
            <person name="Pira H."/>
            <person name="Risdian C."/>
            <person name="Wink J."/>
        </authorList>
    </citation>
    <scope>NUCLEOTIDE SEQUENCE [LARGE SCALE GENOMIC DNA]</scope>
    <source>
        <strain evidence="1 2">WH53</strain>
    </source>
</reference>
<organism evidence="1 2">
    <name type="scientific">Zooshikella harenae</name>
    <dbReference type="NCBI Taxonomy" id="2827238"/>
    <lineage>
        <taxon>Bacteria</taxon>
        <taxon>Pseudomonadati</taxon>
        <taxon>Pseudomonadota</taxon>
        <taxon>Gammaproteobacteria</taxon>
        <taxon>Oceanospirillales</taxon>
        <taxon>Zooshikellaceae</taxon>
        <taxon>Zooshikella</taxon>
    </lineage>
</organism>
<feature type="non-terminal residue" evidence="1">
    <location>
        <position position="1"/>
    </location>
</feature>
<gene>
    <name evidence="1" type="ORF">KCG35_26155</name>
</gene>
<proteinExistence type="predicted"/>
<keyword evidence="2" id="KW-1185">Reference proteome</keyword>
<accession>A0ABS5ZM02</accession>
<protein>
    <submittedName>
        <fullName evidence="1">Uncharacterized protein</fullName>
    </submittedName>
</protein>
<evidence type="ECO:0000313" key="2">
    <source>
        <dbReference type="Proteomes" id="UP000690515"/>
    </source>
</evidence>
<dbReference type="RefSeq" id="WP_215822868.1">
    <property type="nucleotide sequence ID" value="NZ_JAGSOY010000367.1"/>
</dbReference>
<dbReference type="EMBL" id="JAGSOY010000367">
    <property type="protein sequence ID" value="MBU2714540.1"/>
    <property type="molecule type" value="Genomic_DNA"/>
</dbReference>